<gene>
    <name evidence="1" type="ORF">AVEN_265645_1</name>
</gene>
<dbReference type="AlphaFoldDB" id="A0A4Y2VNG7"/>
<dbReference type="Proteomes" id="UP000499080">
    <property type="component" value="Unassembled WGS sequence"/>
</dbReference>
<feature type="non-terminal residue" evidence="1">
    <location>
        <position position="49"/>
    </location>
</feature>
<comment type="caution">
    <text evidence="1">The sequence shown here is derived from an EMBL/GenBank/DDBJ whole genome shotgun (WGS) entry which is preliminary data.</text>
</comment>
<evidence type="ECO:0000313" key="1">
    <source>
        <dbReference type="EMBL" id="GBO26865.1"/>
    </source>
</evidence>
<sequence>MNHTVRLQNESIMRLSMQQAYLISDIVVVSYRISTSYRIGYRRRIVSDI</sequence>
<proteinExistence type="predicted"/>
<reference evidence="1 2" key="1">
    <citation type="journal article" date="2019" name="Sci. Rep.">
        <title>Orb-weaving spider Araneus ventricosus genome elucidates the spidroin gene catalogue.</title>
        <authorList>
            <person name="Kono N."/>
            <person name="Nakamura H."/>
            <person name="Ohtoshi R."/>
            <person name="Moran D.A.P."/>
            <person name="Shinohara A."/>
            <person name="Yoshida Y."/>
            <person name="Fujiwara M."/>
            <person name="Mori M."/>
            <person name="Tomita M."/>
            <person name="Arakawa K."/>
        </authorList>
    </citation>
    <scope>NUCLEOTIDE SEQUENCE [LARGE SCALE GENOMIC DNA]</scope>
</reference>
<name>A0A4Y2VNG7_ARAVE</name>
<protein>
    <submittedName>
        <fullName evidence="1">Uncharacterized protein</fullName>
    </submittedName>
</protein>
<keyword evidence="2" id="KW-1185">Reference proteome</keyword>
<accession>A0A4Y2VNG7</accession>
<dbReference type="EMBL" id="BGPR01049853">
    <property type="protein sequence ID" value="GBO26865.1"/>
    <property type="molecule type" value="Genomic_DNA"/>
</dbReference>
<organism evidence="1 2">
    <name type="scientific">Araneus ventricosus</name>
    <name type="common">Orbweaver spider</name>
    <name type="synonym">Epeira ventricosa</name>
    <dbReference type="NCBI Taxonomy" id="182803"/>
    <lineage>
        <taxon>Eukaryota</taxon>
        <taxon>Metazoa</taxon>
        <taxon>Ecdysozoa</taxon>
        <taxon>Arthropoda</taxon>
        <taxon>Chelicerata</taxon>
        <taxon>Arachnida</taxon>
        <taxon>Araneae</taxon>
        <taxon>Araneomorphae</taxon>
        <taxon>Entelegynae</taxon>
        <taxon>Araneoidea</taxon>
        <taxon>Araneidae</taxon>
        <taxon>Araneus</taxon>
    </lineage>
</organism>
<evidence type="ECO:0000313" key="2">
    <source>
        <dbReference type="Proteomes" id="UP000499080"/>
    </source>
</evidence>